<evidence type="ECO:0000313" key="2">
    <source>
        <dbReference type="Proteomes" id="UP000245124"/>
    </source>
</evidence>
<accession>A0A2R5FRX1</accession>
<dbReference type="Proteomes" id="UP000245124">
    <property type="component" value="Unassembled WGS sequence"/>
</dbReference>
<comment type="caution">
    <text evidence="1">The sequence shown here is derived from an EMBL/GenBank/DDBJ whole genome shotgun (WGS) entry which is preliminary data.</text>
</comment>
<name>A0A2R5FRX1_NOSCO</name>
<reference evidence="1 2" key="1">
    <citation type="submission" date="2017-06" db="EMBL/GenBank/DDBJ databases">
        <title>Genome sequencing of cyanobaciteial culture collection at National Institute for Environmental Studies (NIES).</title>
        <authorList>
            <person name="Hirose Y."/>
            <person name="Shimura Y."/>
            <person name="Fujisawa T."/>
            <person name="Nakamura Y."/>
            <person name="Kawachi M."/>
        </authorList>
    </citation>
    <scope>NUCLEOTIDE SEQUENCE [LARGE SCALE GENOMIC DNA]</scope>
    <source>
        <strain evidence="1 2">NIES-4072</strain>
    </source>
</reference>
<protein>
    <submittedName>
        <fullName evidence="1">Uncharacterized protein</fullName>
    </submittedName>
</protein>
<keyword evidence="2" id="KW-1185">Reference proteome</keyword>
<proteinExistence type="predicted"/>
<organism evidence="1 2">
    <name type="scientific">Nostoc commune NIES-4072</name>
    <dbReference type="NCBI Taxonomy" id="2005467"/>
    <lineage>
        <taxon>Bacteria</taxon>
        <taxon>Bacillati</taxon>
        <taxon>Cyanobacteriota</taxon>
        <taxon>Cyanophyceae</taxon>
        <taxon>Nostocales</taxon>
        <taxon>Nostocaceae</taxon>
        <taxon>Nostoc</taxon>
    </lineage>
</organism>
<sequence length="51" mass="5546">MKNGSCDLASDYTPQLGYASAKLGLTNFGGLSPQQDRQHVLCRGLNPRHKT</sequence>
<dbReference type="AlphaFoldDB" id="A0A2R5FRX1"/>
<evidence type="ECO:0000313" key="1">
    <source>
        <dbReference type="EMBL" id="GBG21512.1"/>
    </source>
</evidence>
<gene>
    <name evidence="1" type="ORF">NIES4072_51980</name>
</gene>
<dbReference type="EMBL" id="BDUD01000001">
    <property type="protein sequence ID" value="GBG21512.1"/>
    <property type="molecule type" value="Genomic_DNA"/>
</dbReference>